<organism evidence="2 3">
    <name type="scientific">Puccinia coronata f. sp. avenae</name>
    <dbReference type="NCBI Taxonomy" id="200324"/>
    <lineage>
        <taxon>Eukaryota</taxon>
        <taxon>Fungi</taxon>
        <taxon>Dikarya</taxon>
        <taxon>Basidiomycota</taxon>
        <taxon>Pucciniomycotina</taxon>
        <taxon>Pucciniomycetes</taxon>
        <taxon>Pucciniales</taxon>
        <taxon>Pucciniaceae</taxon>
        <taxon>Puccinia</taxon>
    </lineage>
</organism>
<gene>
    <name evidence="2" type="ORF">PCANC_14479</name>
</gene>
<dbReference type="EMBL" id="PGCJ01000178">
    <property type="protein sequence ID" value="PLW40706.1"/>
    <property type="molecule type" value="Genomic_DNA"/>
</dbReference>
<name>A0A2N5USS5_9BASI</name>
<feature type="transmembrane region" description="Helical" evidence="1">
    <location>
        <begin position="20"/>
        <end position="37"/>
    </location>
</feature>
<proteinExistence type="predicted"/>
<keyword evidence="1" id="KW-0472">Membrane</keyword>
<keyword evidence="1" id="KW-0812">Transmembrane</keyword>
<keyword evidence="1" id="KW-1133">Transmembrane helix</keyword>
<reference evidence="2 3" key="1">
    <citation type="submission" date="2017-11" db="EMBL/GenBank/DDBJ databases">
        <title>De novo assembly and phasing of dikaryotic genomes from two isolates of Puccinia coronata f. sp. avenae, the causal agent of oat crown rust.</title>
        <authorList>
            <person name="Miller M.E."/>
            <person name="Zhang Y."/>
            <person name="Omidvar V."/>
            <person name="Sperschneider J."/>
            <person name="Schwessinger B."/>
            <person name="Raley C."/>
            <person name="Palmer J.M."/>
            <person name="Garnica D."/>
            <person name="Upadhyaya N."/>
            <person name="Rathjen J."/>
            <person name="Taylor J.M."/>
            <person name="Park R.F."/>
            <person name="Dodds P.N."/>
            <person name="Hirsch C.D."/>
            <person name="Kianian S.F."/>
            <person name="Figueroa M."/>
        </authorList>
    </citation>
    <scope>NUCLEOTIDE SEQUENCE [LARGE SCALE GENOMIC DNA]</scope>
    <source>
        <strain evidence="2">12NC29</strain>
    </source>
</reference>
<sequence>MGRQENCGLGSGARLPLADACRVPIILLMLAFVSAVYSTRVGPRRKETDLIPVIFALGREVPEAFHGVPPFQDLALGLGAQGIGSPCIQIAPDFSATGHQGDRDEMDAF</sequence>
<keyword evidence="3" id="KW-1185">Reference proteome</keyword>
<evidence type="ECO:0000313" key="2">
    <source>
        <dbReference type="EMBL" id="PLW40706.1"/>
    </source>
</evidence>
<comment type="caution">
    <text evidence="2">The sequence shown here is derived from an EMBL/GenBank/DDBJ whole genome shotgun (WGS) entry which is preliminary data.</text>
</comment>
<accession>A0A2N5USS5</accession>
<dbReference type="AlphaFoldDB" id="A0A2N5USS5"/>
<dbReference type="Proteomes" id="UP000235388">
    <property type="component" value="Unassembled WGS sequence"/>
</dbReference>
<evidence type="ECO:0000256" key="1">
    <source>
        <dbReference type="SAM" id="Phobius"/>
    </source>
</evidence>
<protein>
    <submittedName>
        <fullName evidence="2">Uncharacterized protein</fullName>
    </submittedName>
</protein>
<evidence type="ECO:0000313" key="3">
    <source>
        <dbReference type="Proteomes" id="UP000235388"/>
    </source>
</evidence>